<dbReference type="Gene3D" id="1.10.10.60">
    <property type="entry name" value="Homeodomain-like"/>
    <property type="match status" value="1"/>
</dbReference>
<accession>A0A4V0KLC6</accession>
<reference evidence="4 5" key="1">
    <citation type="journal article" date="2014" name="BMC Biol.">
        <title>A comprehensive evaluation of rodent malaria parasite genomes and gene expression.</title>
        <authorList>
            <person name="Otto T.D."/>
            <person name="Bohme U."/>
            <person name="Jackson A.P."/>
            <person name="Hunt M."/>
            <person name="Franke-Fayard B."/>
            <person name="Hoeijmakers W.A."/>
            <person name="Religa A.A."/>
            <person name="Robertson L."/>
            <person name="Sanders M."/>
            <person name="Ogun S.A."/>
            <person name="Cunningham D."/>
            <person name="Erhart A."/>
            <person name="Billker O."/>
            <person name="Khan S.M."/>
            <person name="Stunnenberg H.G."/>
            <person name="Langhorne J."/>
            <person name="Holder A.A."/>
            <person name="Waters A.P."/>
            <person name="Newbold C.I."/>
            <person name="Pain A."/>
            <person name="Berriman M."/>
            <person name="Janse C.J."/>
        </authorList>
    </citation>
    <scope>NUCLEOTIDE SEQUENCE [LARGE SCALE GENOMIC DNA]</scope>
    <source>
        <strain evidence="4 5">17X</strain>
    </source>
</reference>
<feature type="compositionally biased region" description="Polar residues" evidence="2">
    <location>
        <begin position="1410"/>
        <end position="1421"/>
    </location>
</feature>
<evidence type="ECO:0000256" key="2">
    <source>
        <dbReference type="SAM" id="MobiDB-lite"/>
    </source>
</evidence>
<feature type="domain" description="SANT" evidence="3">
    <location>
        <begin position="1173"/>
        <end position="1224"/>
    </location>
</feature>
<dbReference type="EMBL" id="LM993663">
    <property type="protein sequence ID" value="VTZ78462.1"/>
    <property type="molecule type" value="Genomic_DNA"/>
</dbReference>
<name>A0A4V0KLC6_PLAYE</name>
<feature type="compositionally biased region" description="Acidic residues" evidence="2">
    <location>
        <begin position="559"/>
        <end position="568"/>
    </location>
</feature>
<dbReference type="KEGG" id="pyo:PY17X_0927300"/>
<dbReference type="VEuPathDB" id="PlasmoDB:PYYM_0926700"/>
<evidence type="ECO:0000259" key="3">
    <source>
        <dbReference type="PROSITE" id="PS51293"/>
    </source>
</evidence>
<feature type="compositionally biased region" description="Basic and acidic residues" evidence="2">
    <location>
        <begin position="1"/>
        <end position="14"/>
    </location>
</feature>
<feature type="region of interest" description="Disordered" evidence="2">
    <location>
        <begin position="796"/>
        <end position="833"/>
    </location>
</feature>
<evidence type="ECO:0000313" key="5">
    <source>
        <dbReference type="Proteomes" id="UP000072874"/>
    </source>
</evidence>
<organism evidence="4 5">
    <name type="scientific">Plasmodium yoelii</name>
    <dbReference type="NCBI Taxonomy" id="5861"/>
    <lineage>
        <taxon>Eukaryota</taxon>
        <taxon>Sar</taxon>
        <taxon>Alveolata</taxon>
        <taxon>Apicomplexa</taxon>
        <taxon>Aconoidasida</taxon>
        <taxon>Haemosporida</taxon>
        <taxon>Plasmodiidae</taxon>
        <taxon>Plasmodium</taxon>
        <taxon>Plasmodium (Vinckeia)</taxon>
    </lineage>
</organism>
<proteinExistence type="predicted"/>
<dbReference type="PROSITE" id="PS51293">
    <property type="entry name" value="SANT"/>
    <property type="match status" value="1"/>
</dbReference>
<feature type="compositionally biased region" description="Basic and acidic residues" evidence="2">
    <location>
        <begin position="580"/>
        <end position="591"/>
    </location>
</feature>
<feature type="region of interest" description="Disordered" evidence="2">
    <location>
        <begin position="138"/>
        <end position="158"/>
    </location>
</feature>
<feature type="coiled-coil region" evidence="1">
    <location>
        <begin position="250"/>
        <end position="277"/>
    </location>
</feature>
<dbReference type="RefSeq" id="XP_727130.2">
    <property type="nucleotide sequence ID" value="XM_722037.2"/>
</dbReference>
<protein>
    <recommendedName>
        <fullName evidence="3">SANT domain-containing protein</fullName>
    </recommendedName>
</protein>
<dbReference type="VEuPathDB" id="PlasmoDB:PY00077"/>
<feature type="region of interest" description="Disordered" evidence="2">
    <location>
        <begin position="1384"/>
        <end position="1444"/>
    </location>
</feature>
<feature type="region of interest" description="Disordered" evidence="2">
    <location>
        <begin position="1667"/>
        <end position="1686"/>
    </location>
</feature>
<dbReference type="OMA" id="FAWGILP"/>
<dbReference type="VEuPathDB" id="PlasmoDB:PY07419"/>
<dbReference type="VEuPathDB" id="PlasmoDB:Py17XNL_000900291"/>
<dbReference type="GeneID" id="3792470"/>
<dbReference type="SUPFAM" id="SSF46689">
    <property type="entry name" value="Homeodomain-like"/>
    <property type="match status" value="1"/>
</dbReference>
<evidence type="ECO:0000313" key="4">
    <source>
        <dbReference type="EMBL" id="VTZ78462.1"/>
    </source>
</evidence>
<evidence type="ECO:0000256" key="1">
    <source>
        <dbReference type="SAM" id="Coils"/>
    </source>
</evidence>
<feature type="region of interest" description="Disordered" evidence="2">
    <location>
        <begin position="515"/>
        <end position="537"/>
    </location>
</feature>
<feature type="compositionally biased region" description="Basic residues" evidence="2">
    <location>
        <begin position="141"/>
        <end position="152"/>
    </location>
</feature>
<dbReference type="VEuPathDB" id="PlasmoDB:PY17X_0927300"/>
<dbReference type="OrthoDB" id="10258692at2759"/>
<dbReference type="SMART" id="SM00717">
    <property type="entry name" value="SANT"/>
    <property type="match status" value="2"/>
</dbReference>
<dbReference type="InterPro" id="IPR001005">
    <property type="entry name" value="SANT/Myb"/>
</dbReference>
<dbReference type="CDD" id="cd00167">
    <property type="entry name" value="SANT"/>
    <property type="match status" value="1"/>
</dbReference>
<dbReference type="Gene3D" id="1.20.58.1880">
    <property type="match status" value="1"/>
</dbReference>
<sequence length="1954" mass="231960">MNETHPPQKNEYGESHSATTKKNKIIKKMILKKLERRMKTRLDKLDGQYNDLVNISKYLNSVEIGNNIQLFKKLTSKISKKIRIANEENNDDIAILKIERDLIKSNIVNNKKGLKTCNKDEQQLEDDECIENETEKTAKYEKRKKKKKKTSHSHSSQSYVNSVTPLQIFHDNNLCMNNKCYHNDFLFDNLKIKNSIIMDLFNALAKNKYFKETNCCDQMFDQSNNSIIYKKEKKKLKKKRKLLRSVFFNNDKNKKKKRKLINEKDKLNNEMEEIHVDGKVGENINPNNVTEYISEHNASPPLGVDGCIPNSSEVEKEVFKNINSNKINIKSNNHNFSSFNDSNFYNSSNFVVDNNKNKAYWISMKKEINKNVCETNTKTITSNILTFFSSISKIFYCEVIDKKKDKLYINDDIKNQKRNRFYEYAISDGCYLSNPKKLMYEKSCENNEEEYYNTHNDHNGFEKNNYIYIYVKREYIPEKLLNLKKNHKIKLILNFPFNDLDTFYKGRVEKNEQNEKDWNMSFSSNSKKHDNNDDVTKTNMKDCIKKEETCNEKGKKNGEDEDHDEDYYEEKQGNGCISTDDNHSLEKKQEKKNIKNENENNFDKYNIQVGSCIYKYKNIFNRSKYKKKKKKKKNNINTIIAMDDCYLFNNIYLNYLNRKDSHDKKKYNYCDVDILEYDPANYDVEDIMIHLEKIIKKKTKYSIPSSPFTPSFLLNYINKKYALYYIKGNKKTKIIYNKKDRMRDYEMKKMKKIEYNKIKKEKEAEMNNNNNNNESNCGQTLPQNIDNTLNKKYISKNKVKNISNKNESYNKRKYVSKKASQTDSYNSKKKKEREKKKKNIFFVFDNEMLMHTGMINKNWNDTGSNFTDNNYSNNFNSEQNDNQLKKEVIETEYLMIYNHMLSYNNCSDEIILKYYICHIENRDFNFEIRNKYIPIGVVHFYDYYLDRKTRLEQTLKEHSKVYKEIYKLWKEDIDIHEKEREKKNIFAWGILPVRAYDHPNMFVPLPCGFKHNNKNLAYNILTINDKNSNYDDNLLEKKEKKKEYMNIKYANLTGPCVNWRKHCIFFNDPKTSKFFHFSSIYPYYYCMQNIMLSIFALERNVIYNNTNNTLKIKPDDQNSVDNSMCKNENQDKLYIENNLDNSLNKKIGENSHHNSVHVDEPSQYFSNEDILYEKNNIWNKQEIRIFLDKYFTYPKNFEKISQYLEFKNTRQCVDFYYTTKNFFNLKKILLTLTESKIKRPKKCLTSVNDVSKKNLKEEIVNKLLKKLENNNMRTEFEESNYVNCNYISLRIFFRKLFEKTYKNMSGKNLQNKAPINKHNYYNNSLSKGILLENMSDGYIVPQNYNFILSSNRKLCFLIKNDEDIYQGVNSDIIEIKYNDNLEDDKKKDEKKKKNNNAHNARKISDAISAGSLNNTSPQKYTSEMDPNYNDNEINIDKNNHGQRSFKKSSIINPSLNFSNNYHENNNEKMNNRDNIISSYPQKNNTNNEDSCFHYLQNEKNHLLKSESNQENLELGRGGTSIYAEHLDPHNNIDHYNKNYQNDKGNNHSYINGDQNNIENNMEDVRTELGYNNNEENSNVNRNLCGKNSQVEACEESLYKCFEFLKNMNQRNNENLNKNYTASQKSASLYFDCKLKKGIKKKILKKKKFLAQQKEKIVSKNGTTSKVNITNSVSEKKGKNNRTKKRSLQELSEYNMSKKKLLNRVKSYNGNDVIRSNNKLRNIYEKTNNRQKTENIYYNEENTKHKKNNKYSSQTEGNYKEIDYREYAQKLKDEIRMKYAKKNNNAHLNKNKDIYNGNYDENYYYDKIERKGNISSGEIDPICNYSGMNYKNGNIIGNNYMPLDINNTNPDYNMGLGNNKNTSDNSKSSMVHSLNHQQMENYDDDFLDPLKSNAQRKTATKWTDREKEIYFDTFSKDGKNWDSLFSALKSFGKTKDQIKNFYQNSIVRRRKGDML</sequence>
<feature type="region of interest" description="Disordered" evidence="2">
    <location>
        <begin position="1"/>
        <end position="20"/>
    </location>
</feature>
<dbReference type="InterPro" id="IPR017884">
    <property type="entry name" value="SANT_dom"/>
</dbReference>
<dbReference type="InterPro" id="IPR009057">
    <property type="entry name" value="Homeodomain-like_sf"/>
</dbReference>
<feature type="compositionally biased region" description="Basic and acidic residues" evidence="2">
    <location>
        <begin position="527"/>
        <end position="537"/>
    </location>
</feature>
<dbReference type="Proteomes" id="UP000072874">
    <property type="component" value="Chromosome 9"/>
</dbReference>
<feature type="region of interest" description="Disordered" evidence="2">
    <location>
        <begin position="551"/>
        <end position="591"/>
    </location>
</feature>
<keyword evidence="1" id="KW-0175">Coiled coil</keyword>
<feature type="compositionally biased region" description="Basic residues" evidence="2">
    <location>
        <begin position="1388"/>
        <end position="1401"/>
    </location>
</feature>
<gene>
    <name evidence="4" type="ORF">PY17X_0927300</name>
</gene>